<dbReference type="CDD" id="cd01647">
    <property type="entry name" value="RT_LTR"/>
    <property type="match status" value="1"/>
</dbReference>
<dbReference type="EMBL" id="JANPWB010000008">
    <property type="protein sequence ID" value="KAJ1159658.1"/>
    <property type="molecule type" value="Genomic_DNA"/>
</dbReference>
<evidence type="ECO:0000256" key="1">
    <source>
        <dbReference type="ARBA" id="ARBA00010879"/>
    </source>
</evidence>
<dbReference type="Pfam" id="PF00078">
    <property type="entry name" value="RVT_1"/>
    <property type="match status" value="1"/>
</dbReference>
<evidence type="ECO:0000313" key="5">
    <source>
        <dbReference type="Proteomes" id="UP001066276"/>
    </source>
</evidence>
<protein>
    <recommendedName>
        <fullName evidence="2">ribonuclease H</fullName>
        <ecNumber evidence="2">3.1.26.4</ecNumber>
    </recommendedName>
</protein>
<dbReference type="Gene3D" id="3.10.10.10">
    <property type="entry name" value="HIV Type 1 Reverse Transcriptase, subunit A, domain 1"/>
    <property type="match status" value="1"/>
</dbReference>
<gene>
    <name evidence="4" type="ORF">NDU88_000163</name>
</gene>
<dbReference type="PANTHER" id="PTHR37984:SF15">
    <property type="entry name" value="INTEGRASE CATALYTIC DOMAIN-CONTAINING PROTEIN"/>
    <property type="match status" value="1"/>
</dbReference>
<dbReference type="InterPro" id="IPR050951">
    <property type="entry name" value="Retrovirus_Pol_polyprotein"/>
</dbReference>
<reference evidence="4" key="1">
    <citation type="journal article" date="2022" name="bioRxiv">
        <title>Sequencing and chromosome-scale assembly of the giantPleurodeles waltlgenome.</title>
        <authorList>
            <person name="Brown T."/>
            <person name="Elewa A."/>
            <person name="Iarovenko S."/>
            <person name="Subramanian E."/>
            <person name="Araus A.J."/>
            <person name="Petzold A."/>
            <person name="Susuki M."/>
            <person name="Suzuki K.-i.T."/>
            <person name="Hayashi T."/>
            <person name="Toyoda A."/>
            <person name="Oliveira C."/>
            <person name="Osipova E."/>
            <person name="Leigh N.D."/>
            <person name="Simon A."/>
            <person name="Yun M.H."/>
        </authorList>
    </citation>
    <scope>NUCLEOTIDE SEQUENCE</scope>
    <source>
        <strain evidence="4">20211129_DDA</strain>
        <tissue evidence="4">Liver</tissue>
    </source>
</reference>
<feature type="domain" description="Reverse transcriptase" evidence="3">
    <location>
        <begin position="35"/>
        <end position="149"/>
    </location>
</feature>
<proteinExistence type="inferred from homology"/>
<evidence type="ECO:0000256" key="2">
    <source>
        <dbReference type="ARBA" id="ARBA00012180"/>
    </source>
</evidence>
<evidence type="ECO:0000313" key="4">
    <source>
        <dbReference type="EMBL" id="KAJ1159658.1"/>
    </source>
</evidence>
<dbReference type="EC" id="3.1.26.4" evidence="2"/>
<dbReference type="Proteomes" id="UP001066276">
    <property type="component" value="Chromosome 4_2"/>
</dbReference>
<dbReference type="PANTHER" id="PTHR37984">
    <property type="entry name" value="PROTEIN CBG26694"/>
    <property type="match status" value="1"/>
</dbReference>
<evidence type="ECO:0000259" key="3">
    <source>
        <dbReference type="Pfam" id="PF00078"/>
    </source>
</evidence>
<dbReference type="InterPro" id="IPR000477">
    <property type="entry name" value="RT_dom"/>
</dbReference>
<comment type="caution">
    <text evidence="4">The sequence shown here is derived from an EMBL/GenBank/DDBJ whole genome shotgun (WGS) entry which is preliminary data.</text>
</comment>
<dbReference type="InterPro" id="IPR043128">
    <property type="entry name" value="Rev_trsase/Diguanyl_cyclase"/>
</dbReference>
<organism evidence="4 5">
    <name type="scientific">Pleurodeles waltl</name>
    <name type="common">Iberian ribbed newt</name>
    <dbReference type="NCBI Taxonomy" id="8319"/>
    <lineage>
        <taxon>Eukaryota</taxon>
        <taxon>Metazoa</taxon>
        <taxon>Chordata</taxon>
        <taxon>Craniata</taxon>
        <taxon>Vertebrata</taxon>
        <taxon>Euteleostomi</taxon>
        <taxon>Amphibia</taxon>
        <taxon>Batrachia</taxon>
        <taxon>Caudata</taxon>
        <taxon>Salamandroidea</taxon>
        <taxon>Salamandridae</taxon>
        <taxon>Pleurodelinae</taxon>
        <taxon>Pleurodeles</taxon>
    </lineage>
</organism>
<dbReference type="InterPro" id="IPR043502">
    <property type="entry name" value="DNA/RNA_pol_sf"/>
</dbReference>
<dbReference type="SUPFAM" id="SSF56672">
    <property type="entry name" value="DNA/RNA polymerases"/>
    <property type="match status" value="1"/>
</dbReference>
<keyword evidence="5" id="KW-1185">Reference proteome</keyword>
<name>A0AAV7S8U9_PLEWA</name>
<dbReference type="Gene3D" id="3.30.70.270">
    <property type="match status" value="1"/>
</dbReference>
<comment type="similarity">
    <text evidence="1">Belongs to the beta type-B retroviral polymerase family. HERV class-II K(HML-2) pol subfamily.</text>
</comment>
<accession>A0AAV7S8U9</accession>
<sequence>MSNELSNLLKKLYDQDVIEPIEASLQLSPIAIALKKNKDLRMCIDLCSGNNAILVDGHPLPSTDDMEKTLDKAQVFSKLDLHSEYHQCALAEESCNLKAFVKQDGPFQCCIMSSVLAFGVVIFQRLMTHVMHGFDGVQAFEDNLMLYRNDKQ</sequence>
<dbReference type="AlphaFoldDB" id="A0AAV7S8U9"/>